<evidence type="ECO:0000313" key="2">
    <source>
        <dbReference type="EMBL" id="MCG9970417.1"/>
    </source>
</evidence>
<name>A0A9X1UU70_9FLAO</name>
<dbReference type="Proteomes" id="UP001139344">
    <property type="component" value="Unassembled WGS sequence"/>
</dbReference>
<sequence length="321" mass="37862">MQNGYFVISLDFELLWGVFDVMDFSKKKTYFRNTRQVIPEILKSFQEKEIHSTWATVGMLFNENWDEWKSNIPESIPAYHNKALSAYNFGMNHYKDGIEELCFAPELIRHISEFPGQEIGTHTYSHYYCMEPGQDQENFRADISTAVSLASKFNIQLKSLVFPRNQISEDYLEICRDLGIVNVRSNPYSWYWEDVRSDSIVTRLARTGDAYIPLGKKTYRLNELKGKNAEPNEQMASRFLRPSEETDLLRKIKLNRIKREMETAAKKNEIYHLWWHPHNFGDHPERSMRDLNEILSHFQSLSKEYNFQSLNMAELGDMILK</sequence>
<dbReference type="Gene3D" id="3.20.20.370">
    <property type="entry name" value="Glycoside hydrolase/deacetylase"/>
    <property type="match status" value="1"/>
</dbReference>
<dbReference type="SUPFAM" id="SSF88713">
    <property type="entry name" value="Glycoside hydrolase/deacetylase"/>
    <property type="match status" value="1"/>
</dbReference>
<protein>
    <submittedName>
        <fullName evidence="2">Polysaccharide deacetylase family protein</fullName>
    </submittedName>
</protein>
<dbReference type="RefSeq" id="WP_240095706.1">
    <property type="nucleotide sequence ID" value="NZ_JAJSON010000007.1"/>
</dbReference>
<dbReference type="EMBL" id="JAJSON010000007">
    <property type="protein sequence ID" value="MCG9970417.1"/>
    <property type="molecule type" value="Genomic_DNA"/>
</dbReference>
<dbReference type="GO" id="GO:0016810">
    <property type="term" value="F:hydrolase activity, acting on carbon-nitrogen (but not peptide) bonds"/>
    <property type="evidence" value="ECO:0007669"/>
    <property type="project" value="InterPro"/>
</dbReference>
<organism evidence="2 3">
    <name type="scientific">Christiangramia crocea</name>
    <dbReference type="NCBI Taxonomy" id="2904124"/>
    <lineage>
        <taxon>Bacteria</taxon>
        <taxon>Pseudomonadati</taxon>
        <taxon>Bacteroidota</taxon>
        <taxon>Flavobacteriia</taxon>
        <taxon>Flavobacteriales</taxon>
        <taxon>Flavobacteriaceae</taxon>
        <taxon>Christiangramia</taxon>
    </lineage>
</organism>
<gene>
    <name evidence="2" type="ORF">LU635_02115</name>
</gene>
<evidence type="ECO:0000259" key="1">
    <source>
        <dbReference type="Pfam" id="PF01522"/>
    </source>
</evidence>
<evidence type="ECO:0000313" key="3">
    <source>
        <dbReference type="Proteomes" id="UP001139344"/>
    </source>
</evidence>
<proteinExistence type="predicted"/>
<dbReference type="InterPro" id="IPR011330">
    <property type="entry name" value="Glyco_hydro/deAcase_b/a-brl"/>
</dbReference>
<dbReference type="CDD" id="cd10929">
    <property type="entry name" value="CE4_u5"/>
    <property type="match status" value="1"/>
</dbReference>
<accession>A0A9X1UU70</accession>
<feature type="domain" description="NodB homology" evidence="1">
    <location>
        <begin position="35"/>
        <end position="181"/>
    </location>
</feature>
<reference evidence="2" key="1">
    <citation type="submission" date="2021-12" db="EMBL/GenBank/DDBJ databases">
        <title>Description of Gramella crocea sp. nov., a new bacterium isolated from activated sludge.</title>
        <authorList>
            <person name="Zhang X."/>
        </authorList>
    </citation>
    <scope>NUCLEOTIDE SEQUENCE</scope>
    <source>
        <strain evidence="2">YB25</strain>
    </source>
</reference>
<dbReference type="GO" id="GO:0005975">
    <property type="term" value="P:carbohydrate metabolic process"/>
    <property type="evidence" value="ECO:0007669"/>
    <property type="project" value="InterPro"/>
</dbReference>
<dbReference type="InterPro" id="IPR002509">
    <property type="entry name" value="NODB_dom"/>
</dbReference>
<comment type="caution">
    <text evidence="2">The sequence shown here is derived from an EMBL/GenBank/DDBJ whole genome shotgun (WGS) entry which is preliminary data.</text>
</comment>
<dbReference type="Pfam" id="PF01522">
    <property type="entry name" value="Polysacc_deac_1"/>
    <property type="match status" value="1"/>
</dbReference>
<dbReference type="AlphaFoldDB" id="A0A9X1UU70"/>
<keyword evidence="3" id="KW-1185">Reference proteome</keyword>